<keyword evidence="4" id="KW-1185">Reference proteome</keyword>
<dbReference type="Proteomes" id="UP001324634">
    <property type="component" value="Chromosome"/>
</dbReference>
<accession>A0AAX4HRR3</accession>
<feature type="compositionally biased region" description="Basic and acidic residues" evidence="2">
    <location>
        <begin position="891"/>
        <end position="901"/>
    </location>
</feature>
<evidence type="ECO:0000313" key="3">
    <source>
        <dbReference type="EMBL" id="WPU65984.1"/>
    </source>
</evidence>
<evidence type="ECO:0008006" key="5">
    <source>
        <dbReference type="Google" id="ProtNLM"/>
    </source>
</evidence>
<feature type="coiled-coil region" evidence="1">
    <location>
        <begin position="499"/>
        <end position="550"/>
    </location>
</feature>
<name>A0AAX4HRR3_9BACT</name>
<reference evidence="3 4" key="1">
    <citation type="submission" date="2023-11" db="EMBL/GenBank/DDBJ databases">
        <title>Peredibacter starrii A3.12.</title>
        <authorList>
            <person name="Mitchell R.J."/>
        </authorList>
    </citation>
    <scope>NUCLEOTIDE SEQUENCE [LARGE SCALE GENOMIC DNA]</scope>
    <source>
        <strain evidence="3 4">A3.12</strain>
    </source>
</reference>
<evidence type="ECO:0000256" key="2">
    <source>
        <dbReference type="SAM" id="MobiDB-lite"/>
    </source>
</evidence>
<dbReference type="EMBL" id="CP139487">
    <property type="protein sequence ID" value="WPU65984.1"/>
    <property type="molecule type" value="Genomic_DNA"/>
</dbReference>
<sequence>MEKELKPLAILNLTGAMTPELAHYFQSRNIRVYDPLETNEEADWTHIITKDIHDFSLIGTTYDVVAKDRHIISLSKVNDIQNFTINYGNLVLDDVWFNGQMGPFILDKYFQGYGGITLGDNYPSFQELGSFQVANPFNTGEYLDRMVQKAFEAGIEALTVKTYFDHLVMYLAGLKKKGKVGLPFEVTYGACEDVFALQMHFFSEPIDILDVSTSLSQNITKKAEEYFLNISVQSADFFDFSYMADVNKVIVTALWTKDERIKFENRGLMFSALVPGRMITQYQMEGQTSILVQGNNAIPDMTDKVVIPDNLPPEAIEKSVIKGLAEAKEETTVVSGLPGEAEAAQLVKGTVDPLDTSVEIFTEDETRDEPSLVKGLSELEQLINTVKGKFEDEKVDVRIAGDKLDVDKAAWRIAATVDESTKENNLKVRILGDKLPEHIKTGLFDFAKGISKEVEDLDNQDLDRFQLERLPDIIKAGLLQQRALSNEKQAVLGISPQAMKVVETKLMASQAENEKLRTQIKHMASEVRILKDTRNKMAEVQMKAAQAAALEASTIQLSDVDDELRKQFQQRLAEQKALSDQELQKLSGLLERETKLIADVKMEEMKAKKLQIEALQKETFFGAEIEKAQKQIKAKDSIIMKTKESFLKLVEKKDKELIDLRSKTEQMTKALATGPSQNQSIMIKELERQNQNLTKQLDVYKVKVSSLATNMNSTKDDGHSKEEVRKLGMINNQLKNQVEAAKKELLKIQEKSIQDTSYIATLKQDKSRLEGLLKKAAMETVKDTPNIVPSSNPQSDQELKRLQAQTQIMETQNKESQKKIAELEAKLIEAMKQQKAGPGIDEASKVKIAQMEGSVKKLTMDLVETKNQLAEMKKETNKLRQEKTALQNQADKMRKEAEKAKPAAPPKKKSA</sequence>
<dbReference type="AlphaFoldDB" id="A0AAX4HRR3"/>
<gene>
    <name evidence="3" type="ORF">SOO65_04425</name>
</gene>
<feature type="region of interest" description="Disordered" evidence="2">
    <location>
        <begin position="873"/>
        <end position="911"/>
    </location>
</feature>
<feature type="compositionally biased region" description="Basic and acidic residues" evidence="2">
    <location>
        <begin position="873"/>
        <end position="883"/>
    </location>
</feature>
<protein>
    <recommendedName>
        <fullName evidence="5">Chromosome partition protein Smc</fullName>
    </recommendedName>
</protein>
<organism evidence="3 4">
    <name type="scientific">Peredibacter starrii</name>
    <dbReference type="NCBI Taxonomy" id="28202"/>
    <lineage>
        <taxon>Bacteria</taxon>
        <taxon>Pseudomonadati</taxon>
        <taxon>Bdellovibrionota</taxon>
        <taxon>Bacteriovoracia</taxon>
        <taxon>Bacteriovoracales</taxon>
        <taxon>Bacteriovoracaceae</taxon>
        <taxon>Peredibacter</taxon>
    </lineage>
</organism>
<keyword evidence="1" id="KW-0175">Coiled coil</keyword>
<evidence type="ECO:0000256" key="1">
    <source>
        <dbReference type="SAM" id="Coils"/>
    </source>
</evidence>
<proteinExistence type="predicted"/>
<evidence type="ECO:0000313" key="4">
    <source>
        <dbReference type="Proteomes" id="UP001324634"/>
    </source>
</evidence>
<dbReference type="KEGG" id="psti:SOO65_04425"/>
<dbReference type="RefSeq" id="WP_321397569.1">
    <property type="nucleotide sequence ID" value="NZ_CP139487.1"/>
</dbReference>